<comment type="similarity">
    <text evidence="1">Belongs to the SRR1 family.</text>
</comment>
<reference evidence="3 4" key="1">
    <citation type="submission" date="2023-04" db="EMBL/GenBank/DDBJ databases">
        <title>Genome of Basidiobolus ranarum AG-B5.</title>
        <authorList>
            <person name="Stajich J.E."/>
            <person name="Carter-House D."/>
            <person name="Gryganskyi A."/>
        </authorList>
    </citation>
    <scope>NUCLEOTIDE SEQUENCE [LARGE SCALE GENOMIC DNA]</scope>
    <source>
        <strain evidence="3 4">AG-B5</strain>
    </source>
</reference>
<sequence length="252" mass="29333">MEDNGFTLFKYNSRKNQNRRKRRTDIKQVSADSVIELVEDRVDTLKHSEFYSQLKEIIETCHISNLEDIICYGVGSFEQSRTSQFQLGLVLLLRESLKIKGKMYSYDPVLTKIDLEVLQHYDIELIKVNEQAKRKVTALTLFYMPHCGKTLYNNVLASNWSREDIKNVLLVGNRLEMYHENEPTSKLRREVPHILEALDLIKCSPFPEEFDTNTIFNDTCLHQFLPEKVEAAEDSVFEVEAVAEPENDPELI</sequence>
<name>A0ABR2W4P6_9FUNG</name>
<evidence type="ECO:0000313" key="3">
    <source>
        <dbReference type="EMBL" id="KAK9719973.1"/>
    </source>
</evidence>
<organism evidence="3 4">
    <name type="scientific">Basidiobolus ranarum</name>
    <dbReference type="NCBI Taxonomy" id="34480"/>
    <lineage>
        <taxon>Eukaryota</taxon>
        <taxon>Fungi</taxon>
        <taxon>Fungi incertae sedis</taxon>
        <taxon>Zoopagomycota</taxon>
        <taxon>Entomophthoromycotina</taxon>
        <taxon>Basidiobolomycetes</taxon>
        <taxon>Basidiobolales</taxon>
        <taxon>Basidiobolaceae</taxon>
        <taxon>Basidiobolus</taxon>
    </lineage>
</organism>
<comment type="caution">
    <text evidence="3">The sequence shown here is derived from an EMBL/GenBank/DDBJ whole genome shotgun (WGS) entry which is preliminary data.</text>
</comment>
<evidence type="ECO:0000259" key="2">
    <source>
        <dbReference type="Pfam" id="PF07985"/>
    </source>
</evidence>
<dbReference type="PANTHER" id="PTHR28626">
    <property type="entry name" value="SRR1-LIKE PROTEIN"/>
    <property type="match status" value="1"/>
</dbReference>
<dbReference type="InterPro" id="IPR012942">
    <property type="entry name" value="SRR1-like"/>
</dbReference>
<dbReference type="Pfam" id="PF07985">
    <property type="entry name" value="SRR1"/>
    <property type="match status" value="1"/>
</dbReference>
<dbReference type="PANTHER" id="PTHR28626:SF3">
    <property type="entry name" value="SRR1-LIKE PROTEIN"/>
    <property type="match status" value="1"/>
</dbReference>
<evidence type="ECO:0000313" key="4">
    <source>
        <dbReference type="Proteomes" id="UP001479436"/>
    </source>
</evidence>
<dbReference type="Proteomes" id="UP001479436">
    <property type="component" value="Unassembled WGS sequence"/>
</dbReference>
<feature type="domain" description="SRR1-like" evidence="2">
    <location>
        <begin position="60"/>
        <end position="222"/>
    </location>
</feature>
<keyword evidence="4" id="KW-1185">Reference proteome</keyword>
<evidence type="ECO:0000256" key="1">
    <source>
        <dbReference type="ARBA" id="ARBA00009856"/>
    </source>
</evidence>
<dbReference type="InterPro" id="IPR040044">
    <property type="entry name" value="SRR1L"/>
</dbReference>
<dbReference type="EMBL" id="JASJQH010007029">
    <property type="protein sequence ID" value="KAK9719973.1"/>
    <property type="molecule type" value="Genomic_DNA"/>
</dbReference>
<protein>
    <recommendedName>
        <fullName evidence="2">SRR1-like domain-containing protein</fullName>
    </recommendedName>
</protein>
<proteinExistence type="inferred from homology"/>
<gene>
    <name evidence="3" type="ORF">K7432_004456</name>
</gene>
<accession>A0ABR2W4P6</accession>